<organism evidence="2 3">
    <name type="scientific">Thermogemmatispora tikiterensis</name>
    <dbReference type="NCBI Taxonomy" id="1825093"/>
    <lineage>
        <taxon>Bacteria</taxon>
        <taxon>Bacillati</taxon>
        <taxon>Chloroflexota</taxon>
        <taxon>Ktedonobacteria</taxon>
        <taxon>Thermogemmatisporales</taxon>
        <taxon>Thermogemmatisporaceae</taxon>
        <taxon>Thermogemmatispora</taxon>
    </lineage>
</organism>
<dbReference type="AlphaFoldDB" id="A0A328VE09"/>
<keyword evidence="3" id="KW-1185">Reference proteome</keyword>
<dbReference type="Proteomes" id="UP000248706">
    <property type="component" value="Unassembled WGS sequence"/>
</dbReference>
<comment type="caution">
    <text evidence="2">The sequence shown here is derived from an EMBL/GenBank/DDBJ whole genome shotgun (WGS) entry which is preliminary data.</text>
</comment>
<name>A0A328VE09_9CHLR</name>
<evidence type="ECO:0000313" key="2">
    <source>
        <dbReference type="EMBL" id="RAQ95906.1"/>
    </source>
</evidence>
<protein>
    <submittedName>
        <fullName evidence="2">Uncharacterized protein</fullName>
    </submittedName>
</protein>
<feature type="region of interest" description="Disordered" evidence="1">
    <location>
        <begin position="1"/>
        <end position="20"/>
    </location>
</feature>
<gene>
    <name evidence="2" type="ORF">A4R35_10195</name>
</gene>
<dbReference type="EMBL" id="MCIF01000002">
    <property type="protein sequence ID" value="RAQ95906.1"/>
    <property type="molecule type" value="Genomic_DNA"/>
</dbReference>
<evidence type="ECO:0000256" key="1">
    <source>
        <dbReference type="SAM" id="MobiDB-lite"/>
    </source>
</evidence>
<evidence type="ECO:0000313" key="3">
    <source>
        <dbReference type="Proteomes" id="UP000248706"/>
    </source>
</evidence>
<accession>A0A328VE09</accession>
<reference evidence="2 3" key="1">
    <citation type="submission" date="2016-08" db="EMBL/GenBank/DDBJ databases">
        <title>Analysis of Carbohydrate Active Enzymes in Thermogemmatispora T81 Reveals Carbohydrate Degradation Ability.</title>
        <authorList>
            <person name="Tomazini A."/>
            <person name="Lal S."/>
            <person name="Stott M."/>
            <person name="Henrissat B."/>
            <person name="Polikarpov I."/>
            <person name="Sparling R."/>
            <person name="Levin D.B."/>
        </authorList>
    </citation>
    <scope>NUCLEOTIDE SEQUENCE [LARGE SCALE GENOMIC DNA]</scope>
    <source>
        <strain evidence="2 3">T81</strain>
    </source>
</reference>
<sequence length="153" mass="17342">MTAWGQDSIPSPPGLGGPPMAERYALQFREVAGDELLSEEEALDPTPYRPFLAPWEHESPYRDFEIARARLARVVSREPGQPLNRKPFVIETPHGQALLWRAIPGKVEVVLCLQQPGGQWVLQADQVVTLSEEEWQSCRIRLDRIVVNPPPWL</sequence>
<proteinExistence type="predicted"/>